<dbReference type="SMART" id="SM00393">
    <property type="entry name" value="R3H"/>
    <property type="match status" value="1"/>
</dbReference>
<keyword evidence="4 6" id="KW-0143">Chaperone</keyword>
<dbReference type="AlphaFoldDB" id="A0A078KRN0"/>
<dbReference type="InterPro" id="IPR032782">
    <property type="entry name" value="KhpB_N"/>
</dbReference>
<dbReference type="KEGG" id="ccel:CCDG5_2087"/>
<dbReference type="InterPro" id="IPR001374">
    <property type="entry name" value="R3H_dom"/>
</dbReference>
<dbReference type="Proteomes" id="UP000032431">
    <property type="component" value="Chromosome I"/>
</dbReference>
<evidence type="ECO:0000256" key="4">
    <source>
        <dbReference type="ARBA" id="ARBA00023186"/>
    </source>
</evidence>
<dbReference type="InterPro" id="IPR036867">
    <property type="entry name" value="R3H_dom_sf"/>
</dbReference>
<gene>
    <name evidence="6" type="primary">khpB</name>
    <name evidence="6" type="synonym">eloR</name>
    <name evidence="8" type="ORF">CCDG5_2087</name>
</gene>
<comment type="similarity">
    <text evidence="6">Belongs to the KhpB RNA-binding protein family.</text>
</comment>
<dbReference type="GO" id="GO:0005737">
    <property type="term" value="C:cytoplasm"/>
    <property type="evidence" value="ECO:0007669"/>
    <property type="project" value="UniProtKB-SubCell"/>
</dbReference>
<evidence type="ECO:0000313" key="9">
    <source>
        <dbReference type="Proteomes" id="UP000032431"/>
    </source>
</evidence>
<reference evidence="9" key="1">
    <citation type="submission" date="2014-07" db="EMBL/GenBank/DDBJ databases">
        <authorList>
            <person name="Wibberg D."/>
        </authorList>
    </citation>
    <scope>NUCLEOTIDE SEQUENCE [LARGE SCALE GENOMIC DNA]</scope>
    <source>
        <strain evidence="9">DG5</strain>
    </source>
</reference>
<sequence>MKREVVATGKTVEEAIQSACKMLNADRDNVDVEILELPSKRLLGLLGASDAKVKVTVKETVEERAKNYLMEILSKMNLPNVTIETKETDGGILFDLKGEGLGVIIGHRGETLDAIQYLTSLVANRGEDEYKRITIDTGNYREKREKTLTSLARRIAQNAVKTRRSTTLEPMNPYERRIIHTAVQEVKGAASWSIGEDPNRRVVIGTEGGQKNWRGPRQH</sequence>
<dbReference type="GO" id="GO:0003723">
    <property type="term" value="F:RNA binding"/>
    <property type="evidence" value="ECO:0007669"/>
    <property type="project" value="UniProtKB-UniRule"/>
</dbReference>
<dbReference type="InterPro" id="IPR038008">
    <property type="entry name" value="Jag_KH"/>
</dbReference>
<comment type="function">
    <text evidence="6">A probable RNA chaperone. Forms a complex with KhpA which binds to cellular RNA and controls its expression. Plays a role in peptidoglycan (PG) homeostasis and cell length regulation.</text>
</comment>
<dbReference type="GO" id="GO:0071555">
    <property type="term" value="P:cell wall organization"/>
    <property type="evidence" value="ECO:0007669"/>
    <property type="project" value="UniProtKB-KW"/>
</dbReference>
<evidence type="ECO:0000256" key="3">
    <source>
        <dbReference type="ARBA" id="ARBA00022960"/>
    </source>
</evidence>
<dbReference type="SUPFAM" id="SSF82708">
    <property type="entry name" value="R3H domain"/>
    <property type="match status" value="1"/>
</dbReference>
<dbReference type="STRING" id="29343.CCDG5_2087"/>
<dbReference type="Gene3D" id="3.30.300.20">
    <property type="match status" value="1"/>
</dbReference>
<keyword evidence="3 6" id="KW-0133">Cell shape</keyword>
<organism evidence="8 9">
    <name type="scientific">[Clostridium] cellulosi</name>
    <dbReference type="NCBI Taxonomy" id="29343"/>
    <lineage>
        <taxon>Bacteria</taxon>
        <taxon>Bacillati</taxon>
        <taxon>Bacillota</taxon>
        <taxon>Clostridia</taxon>
        <taxon>Eubacteriales</taxon>
        <taxon>Oscillospiraceae</taxon>
        <taxon>Oscillospiraceae incertae sedis</taxon>
    </lineage>
</organism>
<comment type="subcellular location">
    <subcellularLocation>
        <location evidence="6">Cytoplasm</location>
    </subcellularLocation>
</comment>
<dbReference type="PROSITE" id="PS51061">
    <property type="entry name" value="R3H"/>
    <property type="match status" value="1"/>
</dbReference>
<dbReference type="EMBL" id="LM995447">
    <property type="protein sequence ID" value="CDZ25167.1"/>
    <property type="molecule type" value="Genomic_DNA"/>
</dbReference>
<dbReference type="CDD" id="cd02414">
    <property type="entry name" value="KH-II_Jag"/>
    <property type="match status" value="1"/>
</dbReference>
<dbReference type="Pfam" id="PF14804">
    <property type="entry name" value="Jag_N"/>
    <property type="match status" value="1"/>
</dbReference>
<dbReference type="InterPro" id="IPR034079">
    <property type="entry name" value="R3H_KhpB"/>
</dbReference>
<dbReference type="PANTHER" id="PTHR35800">
    <property type="entry name" value="PROTEIN JAG"/>
    <property type="match status" value="1"/>
</dbReference>
<dbReference type="HOGENOM" id="CLU_042512_0_0_9"/>
<keyword evidence="5 6" id="KW-0961">Cell wall biogenesis/degradation</keyword>
<dbReference type="HAMAP" id="MF_00867">
    <property type="entry name" value="KhpB"/>
    <property type="match status" value="1"/>
</dbReference>
<keyword evidence="2 6" id="KW-0694">RNA-binding</keyword>
<dbReference type="Pfam" id="PF13083">
    <property type="entry name" value="KH_KhpA-B"/>
    <property type="match status" value="1"/>
</dbReference>
<dbReference type="OrthoDB" id="9794483at2"/>
<comment type="subunit">
    <text evidence="6">Forms a complex with KhpA.</text>
</comment>
<dbReference type="InterPro" id="IPR015946">
    <property type="entry name" value="KH_dom-like_a/b"/>
</dbReference>
<proteinExistence type="inferred from homology"/>
<keyword evidence="1 6" id="KW-0963">Cytoplasm</keyword>
<dbReference type="PATRIC" id="fig|29343.3.peg.2201"/>
<accession>A0A078KRN0</accession>
<keyword evidence="9" id="KW-1185">Reference proteome</keyword>
<evidence type="ECO:0000256" key="5">
    <source>
        <dbReference type="ARBA" id="ARBA00023316"/>
    </source>
</evidence>
<feature type="domain" description="R3H" evidence="7">
    <location>
        <begin position="142"/>
        <end position="208"/>
    </location>
</feature>
<dbReference type="Pfam" id="PF01424">
    <property type="entry name" value="R3H"/>
    <property type="match status" value="1"/>
</dbReference>
<dbReference type="CDD" id="cd02644">
    <property type="entry name" value="R3H_jag"/>
    <property type="match status" value="1"/>
</dbReference>
<evidence type="ECO:0000313" key="8">
    <source>
        <dbReference type="EMBL" id="CDZ25167.1"/>
    </source>
</evidence>
<evidence type="ECO:0000256" key="1">
    <source>
        <dbReference type="ARBA" id="ARBA00022490"/>
    </source>
</evidence>
<dbReference type="GO" id="GO:0008360">
    <property type="term" value="P:regulation of cell shape"/>
    <property type="evidence" value="ECO:0007669"/>
    <property type="project" value="UniProtKB-KW"/>
</dbReference>
<feature type="region of interest" description="Jag_N domain" evidence="6">
    <location>
        <begin position="6"/>
        <end position="56"/>
    </location>
</feature>
<dbReference type="PANTHER" id="PTHR35800:SF1">
    <property type="entry name" value="RNA-BINDING PROTEIN KHPB"/>
    <property type="match status" value="1"/>
</dbReference>
<evidence type="ECO:0000256" key="6">
    <source>
        <dbReference type="HAMAP-Rule" id="MF_00867"/>
    </source>
</evidence>
<dbReference type="InterPro" id="IPR038247">
    <property type="entry name" value="Jag_N_dom_sf"/>
</dbReference>
<dbReference type="SMART" id="SM01245">
    <property type="entry name" value="Jag_N"/>
    <property type="match status" value="1"/>
</dbReference>
<evidence type="ECO:0000256" key="2">
    <source>
        <dbReference type="ARBA" id="ARBA00022884"/>
    </source>
</evidence>
<protein>
    <recommendedName>
        <fullName evidence="6">RNA-binding protein KhpB</fullName>
    </recommendedName>
    <alternativeName>
        <fullName evidence="6">RNA-binding protein EloR</fullName>
    </alternativeName>
</protein>
<dbReference type="InterPro" id="IPR039247">
    <property type="entry name" value="KhpB"/>
</dbReference>
<evidence type="ECO:0000259" key="7">
    <source>
        <dbReference type="PROSITE" id="PS51061"/>
    </source>
</evidence>
<comment type="domain">
    <text evidence="6">Has an N-terminal Jag-N domain and 2 RNA-binding domains (KH and R3H).</text>
</comment>
<dbReference type="Gene3D" id="3.30.30.80">
    <property type="entry name" value="probable RNA-binding protein from clostridium symbiosum atcc 14940"/>
    <property type="match status" value="1"/>
</dbReference>
<dbReference type="Gene3D" id="3.30.1370.50">
    <property type="entry name" value="R3H-like domain"/>
    <property type="match status" value="1"/>
</dbReference>
<dbReference type="GO" id="GO:0009252">
    <property type="term" value="P:peptidoglycan biosynthetic process"/>
    <property type="evidence" value="ECO:0007669"/>
    <property type="project" value="UniProtKB-UniRule"/>
</dbReference>
<name>A0A078KRN0_9FIRM</name>
<dbReference type="NCBIfam" id="NF041568">
    <property type="entry name" value="Jag_EloR"/>
    <property type="match status" value="1"/>
</dbReference>